<dbReference type="Gene3D" id="3.40.50.720">
    <property type="entry name" value="NAD(P)-binding Rossmann-like Domain"/>
    <property type="match status" value="1"/>
</dbReference>
<dbReference type="Pfam" id="PF00106">
    <property type="entry name" value="adh_short"/>
    <property type="match status" value="1"/>
</dbReference>
<sequence length="379" mass="43172">MLMVHLHGPKYVIHMKTVDKFEIDKPGNFNIFIYSGIFKINLSKRNFSEVIWKENIIEHLLKNIRRTIDYKIIFGPSADTLVKEVNLAGKTCLITGADGGIGSEITRCLNLRDCKVLMACRNVYKANQVANQVCEKIDLVTPYEINLASLASVKRCASRIIENEKQIDIILLNAATFGIPWTLTEDSFETTFQVNFLSQYYLLLCLAKILAPDVRVVITSSESHRNLKWVSSWPNIEDISLPKEKYTSIKSYNLSKLCGVLLMHYLSCQWKDTNKSIFCAHPGSFIKTGLCRNWWAYEALYTIMLPFSKTINQGASTVVYCATSSDLKGMTAVYFKNCKRCEESDVAKDLYMAFKLHDLVLDVLRERVTDFDNLINACT</sequence>
<organism evidence="2 3">
    <name type="scientific">Brenthis ino</name>
    <name type="common">lesser marbled fritillary</name>
    <dbReference type="NCBI Taxonomy" id="405034"/>
    <lineage>
        <taxon>Eukaryota</taxon>
        <taxon>Metazoa</taxon>
        <taxon>Ecdysozoa</taxon>
        <taxon>Arthropoda</taxon>
        <taxon>Hexapoda</taxon>
        <taxon>Insecta</taxon>
        <taxon>Pterygota</taxon>
        <taxon>Neoptera</taxon>
        <taxon>Endopterygota</taxon>
        <taxon>Lepidoptera</taxon>
        <taxon>Glossata</taxon>
        <taxon>Ditrysia</taxon>
        <taxon>Papilionoidea</taxon>
        <taxon>Nymphalidae</taxon>
        <taxon>Heliconiinae</taxon>
        <taxon>Argynnini</taxon>
        <taxon>Brenthis</taxon>
    </lineage>
</organism>
<dbReference type="InterPro" id="IPR036291">
    <property type="entry name" value="NAD(P)-bd_dom_sf"/>
</dbReference>
<dbReference type="SUPFAM" id="SSF51735">
    <property type="entry name" value="NAD(P)-binding Rossmann-fold domains"/>
    <property type="match status" value="1"/>
</dbReference>
<dbReference type="OrthoDB" id="9989144at2759"/>
<dbReference type="EMBL" id="OV170231">
    <property type="protein sequence ID" value="CAH0716756.1"/>
    <property type="molecule type" value="Genomic_DNA"/>
</dbReference>
<dbReference type="GO" id="GO:0016491">
    <property type="term" value="F:oxidoreductase activity"/>
    <property type="evidence" value="ECO:0007669"/>
    <property type="project" value="UniProtKB-KW"/>
</dbReference>
<evidence type="ECO:0000313" key="2">
    <source>
        <dbReference type="EMBL" id="CAH0716756.1"/>
    </source>
</evidence>
<keyword evidence="3" id="KW-1185">Reference proteome</keyword>
<evidence type="ECO:0000313" key="3">
    <source>
        <dbReference type="Proteomes" id="UP000838878"/>
    </source>
</evidence>
<proteinExistence type="predicted"/>
<name>A0A8J9Y6P8_9NEOP</name>
<evidence type="ECO:0000256" key="1">
    <source>
        <dbReference type="ARBA" id="ARBA00023002"/>
    </source>
</evidence>
<keyword evidence="1" id="KW-0560">Oxidoreductase</keyword>
<reference evidence="2" key="1">
    <citation type="submission" date="2021-12" db="EMBL/GenBank/DDBJ databases">
        <authorList>
            <person name="Martin H S."/>
        </authorList>
    </citation>
    <scope>NUCLEOTIDE SEQUENCE</scope>
</reference>
<dbReference type="AlphaFoldDB" id="A0A8J9Y6P8"/>
<protein>
    <recommendedName>
        <fullName evidence="4">WW domain-containing oxidoreductase-like</fullName>
    </recommendedName>
</protein>
<dbReference type="Proteomes" id="UP000838878">
    <property type="component" value="Chromosome 11"/>
</dbReference>
<dbReference type="PANTHER" id="PTHR43157">
    <property type="entry name" value="PHOSPHATIDYLINOSITOL-GLYCAN BIOSYNTHESIS CLASS F PROTEIN-RELATED"/>
    <property type="match status" value="1"/>
</dbReference>
<dbReference type="InterPro" id="IPR002347">
    <property type="entry name" value="SDR_fam"/>
</dbReference>
<accession>A0A8J9Y6P8</accession>
<dbReference type="PANTHER" id="PTHR43157:SF31">
    <property type="entry name" value="PHOSPHATIDYLINOSITOL-GLYCAN BIOSYNTHESIS CLASS F PROTEIN"/>
    <property type="match status" value="1"/>
</dbReference>
<evidence type="ECO:0008006" key="4">
    <source>
        <dbReference type="Google" id="ProtNLM"/>
    </source>
</evidence>
<gene>
    <name evidence="2" type="ORF">BINO364_LOCUS3456</name>
</gene>
<feature type="non-terminal residue" evidence="2">
    <location>
        <position position="379"/>
    </location>
</feature>